<reference evidence="1" key="1">
    <citation type="submission" date="2020-06" db="EMBL/GenBank/DDBJ databases">
        <authorList>
            <person name="Dong N."/>
        </authorList>
    </citation>
    <scope>NUCLEOTIDE SEQUENCE</scope>
    <source>
        <strain evidence="1">210</strain>
    </source>
</reference>
<evidence type="ECO:0000313" key="1">
    <source>
        <dbReference type="EMBL" id="MDM1551540.1"/>
    </source>
</evidence>
<evidence type="ECO:0000313" key="2">
    <source>
        <dbReference type="Proteomes" id="UP001173578"/>
    </source>
</evidence>
<dbReference type="RefSeq" id="WP_286486090.1">
    <property type="nucleotide sequence ID" value="NZ_JACALR010000004.1"/>
</dbReference>
<dbReference type="EMBL" id="JACALR010000004">
    <property type="protein sequence ID" value="MDM1551540.1"/>
    <property type="molecule type" value="Genomic_DNA"/>
</dbReference>
<proteinExistence type="predicted"/>
<dbReference type="Proteomes" id="UP001173578">
    <property type="component" value="Unassembled WGS sequence"/>
</dbReference>
<accession>A0AAW7DJ36</accession>
<dbReference type="AlphaFoldDB" id="A0AAW7DJ36"/>
<organism evidence="1 2">
    <name type="scientific">Empedobacter falsenii</name>
    <dbReference type="NCBI Taxonomy" id="343874"/>
    <lineage>
        <taxon>Bacteria</taxon>
        <taxon>Pseudomonadati</taxon>
        <taxon>Bacteroidota</taxon>
        <taxon>Flavobacteriia</taxon>
        <taxon>Flavobacteriales</taxon>
        <taxon>Weeksellaceae</taxon>
        <taxon>Empedobacter</taxon>
    </lineage>
</organism>
<protein>
    <submittedName>
        <fullName evidence="1">Uncharacterized protein</fullName>
    </submittedName>
</protein>
<comment type="caution">
    <text evidence="1">The sequence shown here is derived from an EMBL/GenBank/DDBJ whole genome shotgun (WGS) entry which is preliminary data.</text>
</comment>
<gene>
    <name evidence="1" type="ORF">HX095_09965</name>
</gene>
<sequence>MKNKEVIIIGSSTNELINKEIERIATACNFTFIEVKESVEKFENDLETTNDSMKDLIDAVASSELRLVDYPEERRSVIPPSFYRNRF</sequence>
<reference evidence="1" key="2">
    <citation type="journal article" date="2022" name="Sci. Total Environ.">
        <title>Prevalence, transmission, and molecular epidemiology of tet(X)-positive bacteria among humans, animals, and environmental niches in China: An epidemiological, and genomic-based study.</title>
        <authorList>
            <person name="Dong N."/>
            <person name="Zeng Y."/>
            <person name="Cai C."/>
            <person name="Sun C."/>
            <person name="Lu J."/>
            <person name="Liu C."/>
            <person name="Zhou H."/>
            <person name="Sun Q."/>
            <person name="Shu L."/>
            <person name="Wang H."/>
            <person name="Wang Y."/>
            <person name="Wang S."/>
            <person name="Wu C."/>
            <person name="Chan E.W."/>
            <person name="Chen G."/>
            <person name="Shen Z."/>
            <person name="Chen S."/>
            <person name="Zhang R."/>
        </authorList>
    </citation>
    <scope>NUCLEOTIDE SEQUENCE</scope>
    <source>
        <strain evidence="1">210</strain>
    </source>
</reference>
<name>A0AAW7DJ36_9FLAO</name>